<feature type="region of interest" description="Disordered" evidence="4">
    <location>
        <begin position="268"/>
        <end position="292"/>
    </location>
</feature>
<dbReference type="SUPFAM" id="SSF52096">
    <property type="entry name" value="ClpP/crotonase"/>
    <property type="match status" value="1"/>
</dbReference>
<dbReference type="InterPro" id="IPR014748">
    <property type="entry name" value="Enoyl-CoA_hydra_C"/>
</dbReference>
<evidence type="ECO:0000256" key="1">
    <source>
        <dbReference type="ARBA" id="ARBA00004275"/>
    </source>
</evidence>
<dbReference type="OrthoDB" id="448450at2759"/>
<evidence type="ECO:0000256" key="2">
    <source>
        <dbReference type="ARBA" id="ARBA00023140"/>
    </source>
</evidence>
<dbReference type="InterPro" id="IPR051053">
    <property type="entry name" value="ECH/Chromodomain_protein"/>
</dbReference>
<reference evidence="5 6" key="1">
    <citation type="submission" date="2015-01" db="EMBL/GenBank/DDBJ databases">
        <title>The Genome Sequence of Exophiala spinifera CBS89968.</title>
        <authorList>
            <consortium name="The Broad Institute Genomics Platform"/>
            <person name="Cuomo C."/>
            <person name="de Hoog S."/>
            <person name="Gorbushina A."/>
            <person name="Stielow B."/>
            <person name="Teixiera M."/>
            <person name="Abouelleil A."/>
            <person name="Chapman S.B."/>
            <person name="Priest M."/>
            <person name="Young S.K."/>
            <person name="Wortman J."/>
            <person name="Nusbaum C."/>
            <person name="Birren B."/>
        </authorList>
    </citation>
    <scope>NUCLEOTIDE SEQUENCE [LARGE SCALE GENOMIC DNA]</scope>
    <source>
        <strain evidence="5 6">CBS 89968</strain>
    </source>
</reference>
<dbReference type="Proteomes" id="UP000053328">
    <property type="component" value="Unassembled WGS sequence"/>
</dbReference>
<dbReference type="AlphaFoldDB" id="A0A0D1YV20"/>
<evidence type="ECO:0008006" key="7">
    <source>
        <dbReference type="Google" id="ProtNLM"/>
    </source>
</evidence>
<name>A0A0D1YV20_9EURO</name>
<evidence type="ECO:0000313" key="6">
    <source>
        <dbReference type="Proteomes" id="UP000053328"/>
    </source>
</evidence>
<dbReference type="Gene3D" id="3.90.226.10">
    <property type="entry name" value="2-enoyl-CoA Hydratase, Chain A, domain 1"/>
    <property type="match status" value="1"/>
</dbReference>
<proteinExistence type="predicted"/>
<dbReference type="PANTHER" id="PTHR43684">
    <property type="match status" value="1"/>
</dbReference>
<keyword evidence="3" id="KW-0413">Isomerase</keyword>
<sequence>MVLSAQSQYVSTEIRQDGVAIISYNRPQVANALNVDVMKELFDAYTRVLADDKVRVLVQTGKGSFFSAGTFPSDPSRARGDVANVDNPSWHQGMDLSGQRPAHADVDPPALLHAVNKMLIDCDKVTIAAVNGPGVGYGTSSLGLFDLVYAVPDAYFFTPFVKWGLAAEACSSFTFTHALGRQKAAHLILTGERMTAQELESAGLISKIFPAENFLETVLAIAQRVAKLPPISSKANKSLMTSYFKDQLHRANDLERELFAKLAAGSETKEAVKKFAKEQRAKKARSAKREHL</sequence>
<dbReference type="Gene3D" id="1.10.12.10">
    <property type="entry name" value="Lyase 2-enoyl-coa Hydratase, Chain A, domain 2"/>
    <property type="match status" value="1"/>
</dbReference>
<evidence type="ECO:0000256" key="3">
    <source>
        <dbReference type="ARBA" id="ARBA00023235"/>
    </source>
</evidence>
<dbReference type="Pfam" id="PF00378">
    <property type="entry name" value="ECH_1"/>
    <property type="match status" value="2"/>
</dbReference>
<dbReference type="InterPro" id="IPR001753">
    <property type="entry name" value="Enoyl-CoA_hydra/iso"/>
</dbReference>
<dbReference type="InterPro" id="IPR029045">
    <property type="entry name" value="ClpP/crotonase-like_dom_sf"/>
</dbReference>
<protein>
    <recommendedName>
        <fullName evidence="7">Enoyl-CoA hydratase</fullName>
    </recommendedName>
</protein>
<keyword evidence="2" id="KW-0576">Peroxisome</keyword>
<dbReference type="GO" id="GO:0004165">
    <property type="term" value="F:delta(3)-delta(2)-enoyl-CoA isomerase activity"/>
    <property type="evidence" value="ECO:0007669"/>
    <property type="project" value="UniProtKB-ARBA"/>
</dbReference>
<comment type="subcellular location">
    <subcellularLocation>
        <location evidence="1">Peroxisome</location>
    </subcellularLocation>
</comment>
<dbReference type="CDD" id="cd06558">
    <property type="entry name" value="crotonase-like"/>
    <property type="match status" value="1"/>
</dbReference>
<gene>
    <name evidence="5" type="ORF">PV08_03418</name>
</gene>
<dbReference type="PANTHER" id="PTHR43684:SF1">
    <property type="entry name" value="ENOYL-COA DELTA ISOMERASE 2"/>
    <property type="match status" value="1"/>
</dbReference>
<dbReference type="STRING" id="91928.A0A0D1YV20"/>
<dbReference type="HOGENOM" id="CLU_009834_7_2_1"/>
<dbReference type="GeneID" id="27330501"/>
<dbReference type="GO" id="GO:0005777">
    <property type="term" value="C:peroxisome"/>
    <property type="evidence" value="ECO:0007669"/>
    <property type="project" value="UniProtKB-SubCell"/>
</dbReference>
<evidence type="ECO:0000313" key="5">
    <source>
        <dbReference type="EMBL" id="KIW19126.1"/>
    </source>
</evidence>
<keyword evidence="6" id="KW-1185">Reference proteome</keyword>
<evidence type="ECO:0000256" key="4">
    <source>
        <dbReference type="SAM" id="MobiDB-lite"/>
    </source>
</evidence>
<dbReference type="VEuPathDB" id="FungiDB:PV08_03418"/>
<dbReference type="EMBL" id="KN847493">
    <property type="protein sequence ID" value="KIW19126.1"/>
    <property type="molecule type" value="Genomic_DNA"/>
</dbReference>
<organism evidence="5 6">
    <name type="scientific">Exophiala spinifera</name>
    <dbReference type="NCBI Taxonomy" id="91928"/>
    <lineage>
        <taxon>Eukaryota</taxon>
        <taxon>Fungi</taxon>
        <taxon>Dikarya</taxon>
        <taxon>Ascomycota</taxon>
        <taxon>Pezizomycotina</taxon>
        <taxon>Eurotiomycetes</taxon>
        <taxon>Chaetothyriomycetidae</taxon>
        <taxon>Chaetothyriales</taxon>
        <taxon>Herpotrichiellaceae</taxon>
        <taxon>Exophiala</taxon>
    </lineage>
</organism>
<dbReference type="RefSeq" id="XP_016239342.1">
    <property type="nucleotide sequence ID" value="XM_016377772.1"/>
</dbReference>
<accession>A0A0D1YV20</accession>